<accession>A0A0M6WLS6</accession>
<organism evidence="2 3">
    <name type="scientific">Agathobacter rectalis</name>
    <dbReference type="NCBI Taxonomy" id="39491"/>
    <lineage>
        <taxon>Bacteria</taxon>
        <taxon>Bacillati</taxon>
        <taxon>Bacillota</taxon>
        <taxon>Clostridia</taxon>
        <taxon>Lachnospirales</taxon>
        <taxon>Lachnospiraceae</taxon>
        <taxon>Agathobacter</taxon>
    </lineage>
</organism>
<dbReference type="EMBL" id="CVRQ01000019">
    <property type="protein sequence ID" value="CRL37592.1"/>
    <property type="molecule type" value="Genomic_DNA"/>
</dbReference>
<reference evidence="3" key="1">
    <citation type="submission" date="2015-05" db="EMBL/GenBank/DDBJ databases">
        <authorList>
            <consortium name="Pathogen Informatics"/>
        </authorList>
    </citation>
    <scope>NUCLEOTIDE SEQUENCE [LARGE SCALE GENOMIC DNA]</scope>
    <source>
        <strain evidence="3">T1-815</strain>
    </source>
</reference>
<evidence type="ECO:0000313" key="3">
    <source>
        <dbReference type="Proteomes" id="UP000049472"/>
    </source>
</evidence>
<dbReference type="Proteomes" id="UP000049472">
    <property type="component" value="Unassembled WGS sequence"/>
</dbReference>
<name>A0A0M6WLS6_9FIRM</name>
<evidence type="ECO:0000256" key="1">
    <source>
        <dbReference type="SAM" id="Phobius"/>
    </source>
</evidence>
<proteinExistence type="predicted"/>
<protein>
    <submittedName>
        <fullName evidence="2">Uncharacterized protein</fullName>
    </submittedName>
</protein>
<gene>
    <name evidence="2" type="ORF">T1815_16221</name>
</gene>
<keyword evidence="1" id="KW-1133">Transmembrane helix</keyword>
<dbReference type="AlphaFoldDB" id="A0A0M6WLS6"/>
<keyword evidence="3" id="KW-1185">Reference proteome</keyword>
<feature type="transmembrane region" description="Helical" evidence="1">
    <location>
        <begin position="21"/>
        <end position="43"/>
    </location>
</feature>
<evidence type="ECO:0000313" key="2">
    <source>
        <dbReference type="EMBL" id="CRL37592.1"/>
    </source>
</evidence>
<keyword evidence="1" id="KW-0812">Transmembrane</keyword>
<sequence>MRSKHLSVRKCIDKKPDKIKGIVCICIILAVVCAGNMIPNYLISLKAAKIAKTSTTISNADISPYSHSISAEERLTKMMSLMQDNVNELWNEKYNEIREPLDTEIPVGQAYTAIQNFLKGACELQKQSGIMQMLGEDDIVMLQSLESNYSKDTDSETEQTYEAVPGQYDAAVALGDSIDNTISDYFVTSDISKELSAWVFIISFEDTRMLAAVDAVLGVPFYITYYCADVDSPKAQAAVMRDLYAKTYGSDYSMGDPKEAESKIDSSFETNIIENFYYGNNYTQGDDEYTGFEPCVYSCSSDKLQMEYQVITRIQRFEKKEKQVSSYNSRVNICLY</sequence>
<dbReference type="RefSeq" id="WP_055061808.1">
    <property type="nucleotide sequence ID" value="NZ_CVRQ01000019.1"/>
</dbReference>
<keyword evidence="1" id="KW-0472">Membrane</keyword>